<comment type="caution">
    <text evidence="2">The sequence shown here is derived from an EMBL/GenBank/DDBJ whole genome shotgun (WGS) entry which is preliminary data.</text>
</comment>
<gene>
    <name evidence="2" type="ORF">GCM10010346_62530</name>
</gene>
<feature type="region of interest" description="Disordered" evidence="1">
    <location>
        <begin position="1"/>
        <end position="28"/>
    </location>
</feature>
<keyword evidence="3" id="KW-1185">Reference proteome</keyword>
<accession>A0ABQ3EAX9</accession>
<dbReference type="EMBL" id="BMVO01000037">
    <property type="protein sequence ID" value="GHB30619.1"/>
    <property type="molecule type" value="Genomic_DNA"/>
</dbReference>
<dbReference type="Proteomes" id="UP000599437">
    <property type="component" value="Unassembled WGS sequence"/>
</dbReference>
<evidence type="ECO:0000313" key="3">
    <source>
        <dbReference type="Proteomes" id="UP000599437"/>
    </source>
</evidence>
<evidence type="ECO:0000256" key="1">
    <source>
        <dbReference type="SAM" id="MobiDB-lite"/>
    </source>
</evidence>
<organism evidence="2 3">
    <name type="scientific">Streptomyces chryseus</name>
    <dbReference type="NCBI Taxonomy" id="68186"/>
    <lineage>
        <taxon>Bacteria</taxon>
        <taxon>Bacillati</taxon>
        <taxon>Actinomycetota</taxon>
        <taxon>Actinomycetes</taxon>
        <taxon>Kitasatosporales</taxon>
        <taxon>Streptomycetaceae</taxon>
        <taxon>Streptomyces</taxon>
    </lineage>
</organism>
<evidence type="ECO:0000313" key="2">
    <source>
        <dbReference type="EMBL" id="GHB30619.1"/>
    </source>
</evidence>
<dbReference type="RefSeq" id="WP_138895563.1">
    <property type="nucleotide sequence ID" value="NZ_BMVO01000037.1"/>
</dbReference>
<reference evidence="3" key="1">
    <citation type="journal article" date="2019" name="Int. J. Syst. Evol. Microbiol.">
        <title>The Global Catalogue of Microorganisms (GCM) 10K type strain sequencing project: providing services to taxonomists for standard genome sequencing and annotation.</title>
        <authorList>
            <consortium name="The Broad Institute Genomics Platform"/>
            <consortium name="The Broad Institute Genome Sequencing Center for Infectious Disease"/>
            <person name="Wu L."/>
            <person name="Ma J."/>
        </authorList>
    </citation>
    <scope>NUCLEOTIDE SEQUENCE [LARGE SCALE GENOMIC DNA]</scope>
    <source>
        <strain evidence="3">JCM 4737</strain>
    </source>
</reference>
<name>A0ABQ3EAX9_9ACTN</name>
<protein>
    <submittedName>
        <fullName evidence="2">Uncharacterized protein</fullName>
    </submittedName>
</protein>
<sequence>MSPALPESRPGTAPVAHETGVGPEPYEEITHPSFAEQAASFQAVPTRGGVVLKGPCPRCGDPMDFPHVDSVVRSWLRRRPHPAPLAATAETVVPMICTCAVPHPGRPDDLDGCGAYWNVILRDERP</sequence>
<proteinExistence type="predicted"/>